<dbReference type="InterPro" id="IPR014985">
    <property type="entry name" value="WbqC"/>
</dbReference>
<dbReference type="HOGENOM" id="CLU_079350_1_0_10"/>
<accession>U6R9T7</accession>
<dbReference type="OrthoDB" id="1523452at2"/>
<reference evidence="1 2" key="1">
    <citation type="submission" date="2013-04" db="EMBL/GenBank/DDBJ databases">
        <title>The Genome Sequence of Bacteroides massiliensis DSM 17679.</title>
        <authorList>
            <consortium name="The Broad Institute Genomics Platform"/>
            <person name="Earl A."/>
            <person name="Ward D."/>
            <person name="Feldgarden M."/>
            <person name="Gevers D."/>
            <person name="Martens E."/>
            <person name="Fenner L."/>
            <person name="Roux V."/>
            <person name="Mallet M.N."/>
            <person name="Raoult D."/>
            <person name="Walker B."/>
            <person name="Young S."/>
            <person name="Zeng Q."/>
            <person name="Gargeya S."/>
            <person name="Fitzgerald M."/>
            <person name="Haas B."/>
            <person name="Abouelleil A."/>
            <person name="Allen A.W."/>
            <person name="Alvarado L."/>
            <person name="Arachchi H.M."/>
            <person name="Berlin A.M."/>
            <person name="Chapman S.B."/>
            <person name="Gainer-Dewar J."/>
            <person name="Goldberg J."/>
            <person name="Griggs A."/>
            <person name="Gujja S."/>
            <person name="Hansen M."/>
            <person name="Howarth C."/>
            <person name="Imamovic A."/>
            <person name="Ireland A."/>
            <person name="Larimer J."/>
            <person name="McCowan C."/>
            <person name="Murphy C."/>
            <person name="Pearson M."/>
            <person name="Poon T.W."/>
            <person name="Priest M."/>
            <person name="Roberts A."/>
            <person name="Saif S."/>
            <person name="Shea T."/>
            <person name="Sisk P."/>
            <person name="Sykes S."/>
            <person name="Wortman J."/>
            <person name="Nusbaum C."/>
            <person name="Birren B."/>
        </authorList>
    </citation>
    <scope>NUCLEOTIDE SEQUENCE [LARGE SCALE GENOMIC DNA]</scope>
    <source>
        <strain evidence="2">B84634 / Timone 84634 / DSM 17679 / JCM 13223</strain>
    </source>
</reference>
<dbReference type="EMBL" id="AQHY01000040">
    <property type="protein sequence ID" value="EOA52466.1"/>
    <property type="molecule type" value="Genomic_DNA"/>
</dbReference>
<dbReference type="GeneID" id="60060240"/>
<protein>
    <recommendedName>
        <fullName evidence="3">WbqC-like protein</fullName>
    </recommendedName>
</protein>
<dbReference type="RefSeq" id="WP_005945404.1">
    <property type="nucleotide sequence ID" value="NZ_KB890319.1"/>
</dbReference>
<keyword evidence="2" id="KW-1185">Reference proteome</keyword>
<dbReference type="PATRIC" id="fig|1121098.3.peg.3975"/>
<sequence length="216" mass="25414">MEKIIYVGSAYLAPVEYYTKLFAYDKVYVERYDNYVKQTYRNRCVIAAADGPLALTIPTEKSDSNKCLMKDVRISDHGNWRHIHWHALVAAYKHSPFFDYYADDFRVFYEKKYPFLWDFNQELCSLICRLIDIEPQMEGTAGYRTEFAAGEDDFREVIHPKRDYRVADTAFIPKPYYQVFKEKHGFLPNLSIADLLFNMGPESLLVLRDSIEPLNL</sequence>
<evidence type="ECO:0008006" key="3">
    <source>
        <dbReference type="Google" id="ProtNLM"/>
    </source>
</evidence>
<evidence type="ECO:0000313" key="2">
    <source>
        <dbReference type="Proteomes" id="UP000017831"/>
    </source>
</evidence>
<gene>
    <name evidence="1" type="ORF">HMPREF1534_03893</name>
</gene>
<organism evidence="1 2">
    <name type="scientific">Phocaeicola massiliensis B84634 = Timone 84634 = DSM 17679 = JCM 13223</name>
    <dbReference type="NCBI Taxonomy" id="1121098"/>
    <lineage>
        <taxon>Bacteria</taxon>
        <taxon>Pseudomonadati</taxon>
        <taxon>Bacteroidota</taxon>
        <taxon>Bacteroidia</taxon>
        <taxon>Bacteroidales</taxon>
        <taxon>Bacteroidaceae</taxon>
        <taxon>Phocaeicola</taxon>
    </lineage>
</organism>
<dbReference type="Pfam" id="PF08889">
    <property type="entry name" value="WbqC"/>
    <property type="match status" value="1"/>
</dbReference>
<dbReference type="STRING" id="1121098.HMPREF1534_03893"/>
<proteinExistence type="predicted"/>
<name>U6R9T7_9BACT</name>
<evidence type="ECO:0000313" key="1">
    <source>
        <dbReference type="EMBL" id="EOA52466.1"/>
    </source>
</evidence>
<comment type="caution">
    <text evidence="1">The sequence shown here is derived from an EMBL/GenBank/DDBJ whole genome shotgun (WGS) entry which is preliminary data.</text>
</comment>
<dbReference type="Proteomes" id="UP000017831">
    <property type="component" value="Unassembled WGS sequence"/>
</dbReference>
<dbReference type="eggNOG" id="COG0224">
    <property type="taxonomic scope" value="Bacteria"/>
</dbReference>
<dbReference type="AlphaFoldDB" id="U6R9T7"/>